<evidence type="ECO:0000256" key="1">
    <source>
        <dbReference type="SAM" id="MobiDB-lite"/>
    </source>
</evidence>
<feature type="transmembrane region" description="Helical" evidence="2">
    <location>
        <begin position="216"/>
        <end position="232"/>
    </location>
</feature>
<feature type="transmembrane region" description="Helical" evidence="2">
    <location>
        <begin position="40"/>
        <end position="58"/>
    </location>
</feature>
<feature type="region of interest" description="Disordered" evidence="1">
    <location>
        <begin position="601"/>
        <end position="626"/>
    </location>
</feature>
<dbReference type="RefSeq" id="WP_161110856.1">
    <property type="nucleotide sequence ID" value="NZ_WWHY01000001.1"/>
</dbReference>
<dbReference type="GO" id="GO:0016020">
    <property type="term" value="C:membrane"/>
    <property type="evidence" value="ECO:0007669"/>
    <property type="project" value="GOC"/>
</dbReference>
<keyword evidence="2" id="KW-0472">Membrane</keyword>
<dbReference type="InterPro" id="IPR051916">
    <property type="entry name" value="GPI-anchor_lipid_remodeler"/>
</dbReference>
<name>A0A7K2IRT7_9ACTN</name>
<dbReference type="PANTHER" id="PTHR14859:SF15">
    <property type="entry name" value="ENDONUCLEASE_EXONUCLEASE_PHOSPHATASE DOMAIN-CONTAINING PROTEIN"/>
    <property type="match status" value="1"/>
</dbReference>
<feature type="transmembrane region" description="Helical" evidence="2">
    <location>
        <begin position="186"/>
        <end position="204"/>
    </location>
</feature>
<dbReference type="Gene3D" id="3.60.10.10">
    <property type="entry name" value="Endonuclease/exonuclease/phosphatase"/>
    <property type="match status" value="1"/>
</dbReference>
<dbReference type="SUPFAM" id="SSF56219">
    <property type="entry name" value="DNase I-like"/>
    <property type="match status" value="1"/>
</dbReference>
<gene>
    <name evidence="4" type="ORF">GTW20_10480</name>
</gene>
<dbReference type="PANTHER" id="PTHR14859">
    <property type="entry name" value="CALCOFLUOR WHITE HYPERSENSITIVE PROTEIN PRECURSOR"/>
    <property type="match status" value="1"/>
</dbReference>
<dbReference type="Pfam" id="PF03372">
    <property type="entry name" value="Exo_endo_phos"/>
    <property type="match status" value="1"/>
</dbReference>
<feature type="transmembrane region" description="Helical" evidence="2">
    <location>
        <begin position="274"/>
        <end position="294"/>
    </location>
</feature>
<sequence length="626" mass="64834">MRQGRLATLLGTVLLLDVLRVFLPSLITLFGQAGSTGPEVMGAYALAWFLLPFPAVLLTRRVPPATLALVTAGLLAIGRIALQATEGGDPQLYLSSALVGLGVVWLTCVVAATATDGRTNAHEVMIGVVAGTAASTVAHTALGTVDPLWREGVLVWTGVVVVCAAFLAASLWTLRAEAGEPAPVGPRAWLSLGPLLFLTGLYTANPAVARTLAETPYASVVIAVVAVLSVAVTARPRAFVPGPLVPLTLMLVVLTALSLASSLDGDVPGVPPTWTWALLVPGQLALAACAGLAVSRPAPGATAARTGTLAASGLLLFVVLVFAFYAAYDLHIPNTYVPFLALLLLAAALPLRPGTDTTPPARTMPGAVGAAALALVVTLAPLFVRAETTPAEPGSEGLRVAAYNVRMGFGMDGRLSTAEQAETLRALDADVIALGEVDRGWLLNGGHDHLSALAEHLGMTAYWGPADGPFWGDALLTDLPVTEVRGHTLPASGPTGAQALEATLTWRGADVTVIATHLQPEGYDLADPSSRAQLAALMEIAETAHGRGTPVVVAGDLNLEPEDLPLGETLHDAFADARPFPTMVAAARSEQQIDHILVTDDWRPSDPAAPDVPHSDHRPIAITLHP</sequence>
<dbReference type="InterPro" id="IPR036691">
    <property type="entry name" value="Endo/exonu/phosph_ase_sf"/>
</dbReference>
<evidence type="ECO:0000313" key="5">
    <source>
        <dbReference type="Proteomes" id="UP000467124"/>
    </source>
</evidence>
<dbReference type="InterPro" id="IPR005135">
    <property type="entry name" value="Endo/exonuclease/phosphatase"/>
</dbReference>
<feature type="transmembrane region" description="Helical" evidence="2">
    <location>
        <begin position="154"/>
        <end position="174"/>
    </location>
</feature>
<feature type="transmembrane region" description="Helical" evidence="2">
    <location>
        <begin position="91"/>
        <end position="112"/>
    </location>
</feature>
<feature type="transmembrane region" description="Helical" evidence="2">
    <location>
        <begin position="244"/>
        <end position="262"/>
    </location>
</feature>
<feature type="domain" description="Endonuclease/exonuclease/phosphatase" evidence="3">
    <location>
        <begin position="402"/>
        <end position="617"/>
    </location>
</feature>
<evidence type="ECO:0000313" key="4">
    <source>
        <dbReference type="EMBL" id="MYR32690.1"/>
    </source>
</evidence>
<keyword evidence="4" id="KW-0255">Endonuclease</keyword>
<dbReference type="GO" id="GO:0004519">
    <property type="term" value="F:endonuclease activity"/>
    <property type="evidence" value="ECO:0007669"/>
    <property type="project" value="UniProtKB-KW"/>
</dbReference>
<feature type="transmembrane region" description="Helical" evidence="2">
    <location>
        <begin position="65"/>
        <end position="85"/>
    </location>
</feature>
<dbReference type="Proteomes" id="UP000467124">
    <property type="component" value="Unassembled WGS sequence"/>
</dbReference>
<feature type="transmembrane region" description="Helical" evidence="2">
    <location>
        <begin position="334"/>
        <end position="351"/>
    </location>
</feature>
<feature type="transmembrane region" description="Helical" evidence="2">
    <location>
        <begin position="306"/>
        <end position="328"/>
    </location>
</feature>
<dbReference type="EMBL" id="WWHY01000001">
    <property type="protein sequence ID" value="MYR32690.1"/>
    <property type="molecule type" value="Genomic_DNA"/>
</dbReference>
<feature type="transmembrane region" description="Helical" evidence="2">
    <location>
        <begin position="124"/>
        <end position="142"/>
    </location>
</feature>
<comment type="caution">
    <text evidence="4">The sequence shown here is derived from an EMBL/GenBank/DDBJ whole genome shotgun (WGS) entry which is preliminary data.</text>
</comment>
<evidence type="ECO:0000259" key="3">
    <source>
        <dbReference type="Pfam" id="PF03372"/>
    </source>
</evidence>
<dbReference type="GO" id="GO:0006506">
    <property type="term" value="P:GPI anchor biosynthetic process"/>
    <property type="evidence" value="ECO:0007669"/>
    <property type="project" value="TreeGrafter"/>
</dbReference>
<evidence type="ECO:0000256" key="2">
    <source>
        <dbReference type="SAM" id="Phobius"/>
    </source>
</evidence>
<dbReference type="AlphaFoldDB" id="A0A7K2IRT7"/>
<proteinExistence type="predicted"/>
<organism evidence="4 5">
    <name type="scientific">Nocardiopsis alba</name>
    <dbReference type="NCBI Taxonomy" id="53437"/>
    <lineage>
        <taxon>Bacteria</taxon>
        <taxon>Bacillati</taxon>
        <taxon>Actinomycetota</taxon>
        <taxon>Actinomycetes</taxon>
        <taxon>Streptosporangiales</taxon>
        <taxon>Nocardiopsidaceae</taxon>
        <taxon>Nocardiopsis</taxon>
    </lineage>
</organism>
<protein>
    <submittedName>
        <fullName evidence="4">Endonuclease</fullName>
    </submittedName>
</protein>
<keyword evidence="2" id="KW-1133">Transmembrane helix</keyword>
<keyword evidence="4" id="KW-0540">Nuclease</keyword>
<accession>A0A7K2IRT7</accession>
<keyword evidence="2" id="KW-0812">Transmembrane</keyword>
<feature type="transmembrane region" description="Helical" evidence="2">
    <location>
        <begin position="363"/>
        <end position="384"/>
    </location>
</feature>
<reference evidence="4 5" key="1">
    <citation type="journal article" date="2019" name="Nat. Commun.">
        <title>The antimicrobial potential of Streptomyces from insect microbiomes.</title>
        <authorList>
            <person name="Chevrette M.G."/>
            <person name="Carlson C.M."/>
            <person name="Ortega H.E."/>
            <person name="Thomas C."/>
            <person name="Ananiev G.E."/>
            <person name="Barns K.J."/>
            <person name="Book A.J."/>
            <person name="Cagnazzo J."/>
            <person name="Carlos C."/>
            <person name="Flanigan W."/>
            <person name="Grubbs K.J."/>
            <person name="Horn H.A."/>
            <person name="Hoffmann F.M."/>
            <person name="Klassen J.L."/>
            <person name="Knack J.J."/>
            <person name="Lewin G.R."/>
            <person name="McDonald B.R."/>
            <person name="Muller L."/>
            <person name="Melo W.G.P."/>
            <person name="Pinto-Tomas A.A."/>
            <person name="Schmitz A."/>
            <person name="Wendt-Pienkowski E."/>
            <person name="Wildman S."/>
            <person name="Zhao M."/>
            <person name="Zhang F."/>
            <person name="Bugni T.S."/>
            <person name="Andes D.R."/>
            <person name="Pupo M.T."/>
            <person name="Currie C.R."/>
        </authorList>
    </citation>
    <scope>NUCLEOTIDE SEQUENCE [LARGE SCALE GENOMIC DNA]</scope>
    <source>
        <strain evidence="4 5">SID5840</strain>
    </source>
</reference>
<keyword evidence="4" id="KW-0378">Hydrolase</keyword>